<gene>
    <name evidence="1" type="ORF">LP092_04420</name>
    <name evidence="2" type="ORF">LP129_04825</name>
</gene>
<dbReference type="AlphaFoldDB" id="A0AAQ2Q4J2"/>
<dbReference type="Proteomes" id="UP001163632">
    <property type="component" value="Chromosome"/>
</dbReference>
<sequence>MFQIVSDFGVLIDENAVNVGLVHEHAISPPDKANYDAFFHTGFYLGSDTDGGVVIDIPIPEYIKYPLVGISFKYGVGYAQISYRKNGQRFARVFLCVHRTTFIKHYPQYTYAKSMNHISFMLEVMKKESFKALFFDINPPIRQSGVGLEIFNNKGEVIYDSDLPTINFPQNIFTSADDYRSFVICQSFTPLRALFDYYYPPIRFILEKDHSPLLWMATKTHGHGEMLAVLTRVYPNHTNDNPHIARIISYFEDAMYGRFLLCSY</sequence>
<dbReference type="Proteomes" id="UP001163283">
    <property type="component" value="Chromosome"/>
</dbReference>
<evidence type="ECO:0000313" key="3">
    <source>
        <dbReference type="Proteomes" id="UP001163283"/>
    </source>
</evidence>
<evidence type="ECO:0000313" key="1">
    <source>
        <dbReference type="EMBL" id="UZA03995.1"/>
    </source>
</evidence>
<accession>A0AAQ2Q4J2</accession>
<evidence type="ECO:0000313" key="2">
    <source>
        <dbReference type="EMBL" id="UZA52468.1"/>
    </source>
</evidence>
<organism evidence="2 3">
    <name type="scientific">Moraxella bovis</name>
    <dbReference type="NCBI Taxonomy" id="476"/>
    <lineage>
        <taxon>Bacteria</taxon>
        <taxon>Pseudomonadati</taxon>
        <taxon>Pseudomonadota</taxon>
        <taxon>Gammaproteobacteria</taxon>
        <taxon>Moraxellales</taxon>
        <taxon>Moraxellaceae</taxon>
        <taxon>Moraxella</taxon>
    </lineage>
</organism>
<dbReference type="RefSeq" id="WP_112741972.1">
    <property type="nucleotide sequence ID" value="NZ_CP030241.1"/>
</dbReference>
<reference evidence="2 3" key="1">
    <citation type="journal article" date="2022" name="BMC Microbiol.">
        <title>Whole genome sequencing of Moraxella bovis strains from North America reveals two genotypes with different genetic determinants.</title>
        <authorList>
            <person name="Wynn E.L."/>
            <person name="Hille M.M."/>
            <person name="Loy J.D."/>
            <person name="Schuller G."/>
            <person name="Kuhn K.L."/>
            <person name="Dickey A.M."/>
            <person name="Bono J.L."/>
            <person name="Clawson M.L."/>
        </authorList>
    </citation>
    <scope>NUCLEOTIDE SEQUENCE [LARGE SCALE GENOMIC DNA]</scope>
    <source>
        <strain evidence="1">SAM102599</strain>
        <strain evidence="2 3">SAM57978</strain>
    </source>
</reference>
<proteinExistence type="predicted"/>
<dbReference type="EMBL" id="CP087830">
    <property type="protein sequence ID" value="UZA03995.1"/>
    <property type="molecule type" value="Genomic_DNA"/>
</dbReference>
<dbReference type="GeneID" id="77189175"/>
<evidence type="ECO:0000313" key="4">
    <source>
        <dbReference type="Proteomes" id="UP001163632"/>
    </source>
</evidence>
<name>A0AAQ2Q4J2_MORBO</name>
<keyword evidence="4" id="KW-1185">Reference proteome</keyword>
<dbReference type="EMBL" id="CP087781">
    <property type="protein sequence ID" value="UZA52468.1"/>
    <property type="molecule type" value="Genomic_DNA"/>
</dbReference>
<dbReference type="KEGG" id="mboi:DQF64_04505"/>
<protein>
    <submittedName>
        <fullName evidence="2">Uncharacterized protein</fullName>
    </submittedName>
</protein>